<dbReference type="PANTHER" id="PTHR43406">
    <property type="entry name" value="TRYPTOPHAN SYNTHASE, ALPHA CHAIN"/>
    <property type="match status" value="1"/>
</dbReference>
<name>A0A840Q3Z7_9PSEU</name>
<feature type="active site" description="Proton acceptor" evidence="9">
    <location>
        <position position="49"/>
    </location>
</feature>
<evidence type="ECO:0000256" key="3">
    <source>
        <dbReference type="ARBA" id="ARBA00011270"/>
    </source>
</evidence>
<gene>
    <name evidence="9" type="primary">trpA</name>
    <name evidence="11" type="ORF">BJ970_004756</name>
</gene>
<dbReference type="FunFam" id="3.20.20.70:FF:000037">
    <property type="entry name" value="Tryptophan synthase alpha chain"/>
    <property type="match status" value="1"/>
</dbReference>
<dbReference type="PANTHER" id="PTHR43406:SF1">
    <property type="entry name" value="TRYPTOPHAN SYNTHASE ALPHA CHAIN, CHLOROPLASTIC"/>
    <property type="match status" value="1"/>
</dbReference>
<keyword evidence="6 9" id="KW-0057">Aromatic amino acid biosynthesis</keyword>
<dbReference type="Pfam" id="PF00290">
    <property type="entry name" value="Trp_syntA"/>
    <property type="match status" value="1"/>
</dbReference>
<evidence type="ECO:0000256" key="2">
    <source>
        <dbReference type="ARBA" id="ARBA00004733"/>
    </source>
</evidence>
<reference evidence="11 12" key="1">
    <citation type="submission" date="2020-08" db="EMBL/GenBank/DDBJ databases">
        <title>Sequencing the genomes of 1000 actinobacteria strains.</title>
        <authorList>
            <person name="Klenk H.-P."/>
        </authorList>
    </citation>
    <scope>NUCLEOTIDE SEQUENCE [LARGE SCALE GENOMIC DNA]</scope>
    <source>
        <strain evidence="11 12">DSM 45584</strain>
    </source>
</reference>
<evidence type="ECO:0000256" key="10">
    <source>
        <dbReference type="RuleBase" id="RU003662"/>
    </source>
</evidence>
<dbReference type="InterPro" id="IPR011060">
    <property type="entry name" value="RibuloseP-bd_barrel"/>
</dbReference>
<dbReference type="GO" id="GO:0005829">
    <property type="term" value="C:cytosol"/>
    <property type="evidence" value="ECO:0007669"/>
    <property type="project" value="TreeGrafter"/>
</dbReference>
<dbReference type="InterPro" id="IPR002028">
    <property type="entry name" value="Trp_synthase_suA"/>
</dbReference>
<comment type="function">
    <text evidence="1 9">The alpha subunit is responsible for the aldol cleavage of indoleglycerol phosphate to indole and glyceraldehyde 3-phosphate.</text>
</comment>
<dbReference type="NCBIfam" id="TIGR00262">
    <property type="entry name" value="trpA"/>
    <property type="match status" value="1"/>
</dbReference>
<evidence type="ECO:0000256" key="1">
    <source>
        <dbReference type="ARBA" id="ARBA00003365"/>
    </source>
</evidence>
<dbReference type="AlphaFoldDB" id="A0A840Q3Z7"/>
<dbReference type="InterPro" id="IPR013785">
    <property type="entry name" value="Aldolase_TIM"/>
</dbReference>
<dbReference type="Gene3D" id="3.20.20.70">
    <property type="entry name" value="Aldolase class I"/>
    <property type="match status" value="1"/>
</dbReference>
<keyword evidence="12" id="KW-1185">Reference proteome</keyword>
<comment type="subunit">
    <text evidence="3 9">Tetramer of two alpha and two beta chains.</text>
</comment>
<dbReference type="UniPathway" id="UPA00035">
    <property type="reaction ID" value="UER00044"/>
</dbReference>
<evidence type="ECO:0000313" key="12">
    <source>
        <dbReference type="Proteomes" id="UP000584374"/>
    </source>
</evidence>
<dbReference type="SUPFAM" id="SSF51366">
    <property type="entry name" value="Ribulose-phoshate binding barrel"/>
    <property type="match status" value="1"/>
</dbReference>
<accession>A0A840Q3Z7</accession>
<feature type="active site" description="Proton acceptor" evidence="9">
    <location>
        <position position="60"/>
    </location>
</feature>
<protein>
    <recommendedName>
        <fullName evidence="9">Tryptophan synthase alpha chain</fullName>
        <ecNumber evidence="9">4.2.1.20</ecNumber>
    </recommendedName>
</protein>
<dbReference type="CDD" id="cd04724">
    <property type="entry name" value="Tryptophan_synthase_alpha"/>
    <property type="match status" value="1"/>
</dbReference>
<evidence type="ECO:0000256" key="4">
    <source>
        <dbReference type="ARBA" id="ARBA00022605"/>
    </source>
</evidence>
<sequence length="268" mass="27450">MSRIAEAFATARSRGELALVPYLTSGYPNTTETVDLVRAAVDGGADVIEFGVPFSDPMGDGRVIQEASQVALAGGMTLTGTLEQVSATRAAGVTTPIALMGYLNPFLRYGVKQLFADAAEAGVDGFIVPDLPPDAAGFTEKWIEQATASGVDLVFFAAPGSSPQRLAAAGAATGGFLYCLATDGVTGAREDLDERLPAYLARVRAATDAALAVGFGISHPRHVAALRGLTDGVIVGSALLREIAATGNAEGRRAAVTRLVGELKAAGL</sequence>
<keyword evidence="5 9" id="KW-0822">Tryptophan biosynthesis</keyword>
<dbReference type="EMBL" id="JACHIW010000001">
    <property type="protein sequence ID" value="MBB5157222.1"/>
    <property type="molecule type" value="Genomic_DNA"/>
</dbReference>
<dbReference type="EC" id="4.2.1.20" evidence="9"/>
<keyword evidence="4 9" id="KW-0028">Amino-acid biosynthesis</keyword>
<comment type="catalytic activity">
    <reaction evidence="8 9">
        <text>(1S,2R)-1-C-(indol-3-yl)glycerol 3-phosphate + L-serine = D-glyceraldehyde 3-phosphate + L-tryptophan + H2O</text>
        <dbReference type="Rhea" id="RHEA:10532"/>
        <dbReference type="ChEBI" id="CHEBI:15377"/>
        <dbReference type="ChEBI" id="CHEBI:33384"/>
        <dbReference type="ChEBI" id="CHEBI:57912"/>
        <dbReference type="ChEBI" id="CHEBI:58866"/>
        <dbReference type="ChEBI" id="CHEBI:59776"/>
        <dbReference type="EC" id="4.2.1.20"/>
    </reaction>
</comment>
<organism evidence="11 12">
    <name type="scientific">Saccharopolyspora phatthalungensis</name>
    <dbReference type="NCBI Taxonomy" id="664693"/>
    <lineage>
        <taxon>Bacteria</taxon>
        <taxon>Bacillati</taxon>
        <taxon>Actinomycetota</taxon>
        <taxon>Actinomycetes</taxon>
        <taxon>Pseudonocardiales</taxon>
        <taxon>Pseudonocardiaceae</taxon>
        <taxon>Saccharopolyspora</taxon>
    </lineage>
</organism>
<dbReference type="Proteomes" id="UP000584374">
    <property type="component" value="Unassembled WGS sequence"/>
</dbReference>
<evidence type="ECO:0000256" key="7">
    <source>
        <dbReference type="ARBA" id="ARBA00023239"/>
    </source>
</evidence>
<evidence type="ECO:0000256" key="5">
    <source>
        <dbReference type="ARBA" id="ARBA00022822"/>
    </source>
</evidence>
<dbReference type="HAMAP" id="MF_00131">
    <property type="entry name" value="Trp_synth_alpha"/>
    <property type="match status" value="1"/>
</dbReference>
<proteinExistence type="inferred from homology"/>
<evidence type="ECO:0000256" key="6">
    <source>
        <dbReference type="ARBA" id="ARBA00023141"/>
    </source>
</evidence>
<comment type="caution">
    <text evidence="11">The sequence shown here is derived from an EMBL/GenBank/DDBJ whole genome shotgun (WGS) entry which is preliminary data.</text>
</comment>
<evidence type="ECO:0000313" key="11">
    <source>
        <dbReference type="EMBL" id="MBB5157222.1"/>
    </source>
</evidence>
<dbReference type="RefSeq" id="WP_184728218.1">
    <property type="nucleotide sequence ID" value="NZ_JACHIW010000001.1"/>
</dbReference>
<comment type="similarity">
    <text evidence="9 10">Belongs to the TrpA family.</text>
</comment>
<comment type="pathway">
    <text evidence="2 9">Amino-acid biosynthesis; L-tryptophan biosynthesis; L-tryptophan from chorismate: step 5/5.</text>
</comment>
<keyword evidence="7 9" id="KW-0456">Lyase</keyword>
<evidence type="ECO:0000256" key="8">
    <source>
        <dbReference type="ARBA" id="ARBA00049047"/>
    </source>
</evidence>
<dbReference type="GO" id="GO:0004834">
    <property type="term" value="F:tryptophan synthase activity"/>
    <property type="evidence" value="ECO:0007669"/>
    <property type="project" value="UniProtKB-UniRule"/>
</dbReference>
<evidence type="ECO:0000256" key="9">
    <source>
        <dbReference type="HAMAP-Rule" id="MF_00131"/>
    </source>
</evidence>